<sequence>MRKQTIYNLEEALPLFLYNGAGSLIIKESPETVEAVLDNHTSLIHQQGQLAIAESKGVQKYLLIKTLEKSKRSLHRNSYF</sequence>
<proteinExistence type="predicted"/>
<dbReference type="Proteomes" id="UP000307841">
    <property type="component" value="Unassembled WGS sequence"/>
</dbReference>
<dbReference type="EMBL" id="SZNK01000001">
    <property type="protein sequence ID" value="TKI58687.1"/>
    <property type="molecule type" value="Genomic_DNA"/>
</dbReference>
<dbReference type="AlphaFoldDB" id="A0A4U2YCV7"/>
<accession>A0A4U2YCV7</accession>
<reference evidence="1 2" key="1">
    <citation type="submission" date="2019-04" db="EMBL/GenBank/DDBJ databases">
        <title>Whole genome sequencing of Brevibacillus sp. TGS2-1.</title>
        <authorList>
            <person name="Choi A."/>
        </authorList>
    </citation>
    <scope>NUCLEOTIDE SEQUENCE [LARGE SCALE GENOMIC DNA]</scope>
    <source>
        <strain evidence="1 2">TGS2-1</strain>
    </source>
</reference>
<evidence type="ECO:0000313" key="1">
    <source>
        <dbReference type="EMBL" id="TKI58687.1"/>
    </source>
</evidence>
<gene>
    <name evidence="1" type="ORF">E8L90_26640</name>
</gene>
<evidence type="ECO:0000313" key="2">
    <source>
        <dbReference type="Proteomes" id="UP000307841"/>
    </source>
</evidence>
<dbReference type="RefSeq" id="WP_137032242.1">
    <property type="nucleotide sequence ID" value="NZ_SZNK01000001.1"/>
</dbReference>
<dbReference type="OrthoDB" id="2474954at2"/>
<organism evidence="1 2">
    <name type="scientific">Brevibacillus antibioticus</name>
    <dbReference type="NCBI Taxonomy" id="2570228"/>
    <lineage>
        <taxon>Bacteria</taxon>
        <taxon>Bacillati</taxon>
        <taxon>Bacillota</taxon>
        <taxon>Bacilli</taxon>
        <taxon>Bacillales</taxon>
        <taxon>Paenibacillaceae</taxon>
        <taxon>Brevibacillus</taxon>
    </lineage>
</organism>
<keyword evidence="2" id="KW-1185">Reference proteome</keyword>
<comment type="caution">
    <text evidence="1">The sequence shown here is derived from an EMBL/GenBank/DDBJ whole genome shotgun (WGS) entry which is preliminary data.</text>
</comment>
<protein>
    <submittedName>
        <fullName evidence="1">Uncharacterized protein</fullName>
    </submittedName>
</protein>
<name>A0A4U2YCV7_9BACL</name>